<evidence type="ECO:0000313" key="8">
    <source>
        <dbReference type="EMBL" id="AKZ17662.1"/>
    </source>
</evidence>
<evidence type="ECO:0000256" key="3">
    <source>
        <dbReference type="ARBA" id="ARBA00022801"/>
    </source>
</evidence>
<feature type="active site" description="Charge relay system" evidence="6">
    <location>
        <position position="351"/>
    </location>
</feature>
<keyword evidence="2" id="KW-0719">Serine esterase</keyword>
<dbReference type="PANTHER" id="PTHR43142">
    <property type="entry name" value="CARBOXYLIC ESTER HYDROLASE"/>
    <property type="match status" value="1"/>
</dbReference>
<evidence type="ECO:0000256" key="4">
    <source>
        <dbReference type="ARBA" id="ARBA00023180"/>
    </source>
</evidence>
<protein>
    <submittedName>
        <fullName evidence="8">Carboxylesterase CXE2</fullName>
    </submittedName>
</protein>
<dbReference type="InterPro" id="IPR000997">
    <property type="entry name" value="Cholinesterase"/>
</dbReference>
<dbReference type="InterPro" id="IPR029058">
    <property type="entry name" value="AB_hydrolase_fold"/>
</dbReference>
<comment type="catalytic activity">
    <reaction evidence="5">
        <text>acetylcholine + H2O = choline + acetate + H(+)</text>
        <dbReference type="Rhea" id="RHEA:17561"/>
        <dbReference type="ChEBI" id="CHEBI:15354"/>
        <dbReference type="ChEBI" id="CHEBI:15355"/>
        <dbReference type="ChEBI" id="CHEBI:15377"/>
        <dbReference type="ChEBI" id="CHEBI:15378"/>
        <dbReference type="ChEBI" id="CHEBI:30089"/>
        <dbReference type="EC" id="3.1.1.7"/>
    </reaction>
</comment>
<dbReference type="InterPro" id="IPR002018">
    <property type="entry name" value="CarbesteraseB"/>
</dbReference>
<dbReference type="ESTHER" id="tenmo-a0a0k1ywu2">
    <property type="family name" value="Carb_B_Arthropoda"/>
</dbReference>
<feature type="active site" description="Acyl-ester intermediate" evidence="6">
    <location>
        <position position="220"/>
    </location>
</feature>
<proteinExistence type="evidence at transcript level"/>
<dbReference type="AlphaFoldDB" id="A0A0K1YWU2"/>
<dbReference type="EMBL" id="KP859352">
    <property type="protein sequence ID" value="AKZ17662.1"/>
    <property type="molecule type" value="mRNA"/>
</dbReference>
<feature type="domain" description="Carboxylesterase type B" evidence="7">
    <location>
        <begin position="32"/>
        <end position="549"/>
    </location>
</feature>
<keyword evidence="3" id="KW-0378">Hydrolase</keyword>
<organism evidence="8">
    <name type="scientific">Tenebrio molitor</name>
    <name type="common">Yellow mealworm beetle</name>
    <dbReference type="NCBI Taxonomy" id="7067"/>
    <lineage>
        <taxon>Eukaryota</taxon>
        <taxon>Metazoa</taxon>
        <taxon>Ecdysozoa</taxon>
        <taxon>Arthropoda</taxon>
        <taxon>Hexapoda</taxon>
        <taxon>Insecta</taxon>
        <taxon>Pterygota</taxon>
        <taxon>Neoptera</taxon>
        <taxon>Endopterygota</taxon>
        <taxon>Coleoptera</taxon>
        <taxon>Polyphaga</taxon>
        <taxon>Cucujiformia</taxon>
        <taxon>Tenebrionidae</taxon>
        <taxon>Tenebrio</taxon>
    </lineage>
</organism>
<evidence type="ECO:0000256" key="6">
    <source>
        <dbReference type="PIRSR" id="PIRSR600997-1"/>
    </source>
</evidence>
<dbReference type="Gene3D" id="3.40.50.1820">
    <property type="entry name" value="alpha/beta hydrolase"/>
    <property type="match status" value="1"/>
</dbReference>
<dbReference type="PRINTS" id="PR00878">
    <property type="entry name" value="CHOLNESTRASE"/>
</dbReference>
<name>A0A0K1YWU2_TENMO</name>
<comment type="similarity">
    <text evidence="1">Belongs to the type-B carboxylesterase/lipase family.</text>
</comment>
<evidence type="ECO:0000259" key="7">
    <source>
        <dbReference type="Pfam" id="PF00135"/>
    </source>
</evidence>
<feature type="active site" description="Charge relay system" evidence="6">
    <location>
        <position position="466"/>
    </location>
</feature>
<reference evidence="8" key="1">
    <citation type="submission" date="2015-02" db="EMBL/GenBank/DDBJ databases">
        <title>Identification of putative odorant-degrading enzyme genes from the yellow mealworm beetle, Tenebrio molitor.</title>
        <authorList>
            <person name="Liu S."/>
        </authorList>
    </citation>
    <scope>NUCLEOTIDE SEQUENCE</scope>
    <source>
        <strain evidence="8">AAU-P</strain>
    </source>
</reference>
<keyword evidence="4" id="KW-0325">Glycoprotein</keyword>
<dbReference type="PANTHER" id="PTHR43142:SF1">
    <property type="entry name" value="CARBOXYLIC ESTER HYDROLASE"/>
    <property type="match status" value="1"/>
</dbReference>
<evidence type="ECO:0000256" key="2">
    <source>
        <dbReference type="ARBA" id="ARBA00022487"/>
    </source>
</evidence>
<dbReference type="SUPFAM" id="SSF53474">
    <property type="entry name" value="alpha/beta-Hydrolases"/>
    <property type="match status" value="1"/>
</dbReference>
<accession>A0A0K1YWU2</accession>
<evidence type="ECO:0000256" key="5">
    <source>
        <dbReference type="ARBA" id="ARBA00048484"/>
    </source>
</evidence>
<dbReference type="Pfam" id="PF00135">
    <property type="entry name" value="COesterase"/>
    <property type="match status" value="1"/>
</dbReference>
<evidence type="ECO:0000256" key="1">
    <source>
        <dbReference type="ARBA" id="ARBA00005964"/>
    </source>
</evidence>
<dbReference type="GO" id="GO:0003990">
    <property type="term" value="F:acetylcholinesterase activity"/>
    <property type="evidence" value="ECO:0007669"/>
    <property type="project" value="UniProtKB-EC"/>
</dbReference>
<sequence length="577" mass="65418">MNILRNKTLPPRYLYRNSLGSCVLYRSVKMNQPTVTVKQGKLVGTVSKDIDGNNFYSFKGIPYATPPLGKLRFKAPLPPSPWTGVLQATKDGNCCYSKDLFTKKIVGSEDCLNLNVYTPRLPTTDSNLLPVMVWIHGGGFTTGSNSSDIYGPEFLITSNVVIVVINYRLGLLGFLSIDDPSLGIPGNAGFKDMIMALKWVQNNIQQFSGDSNNVTVFGESAAGGAVHLLMLSPMSRGLFHKAIAQSGCALNPWSRAKRFDRKMYDVFDYNESSNENIAEYLRNLPVEKLLECQFKMGYFLDVNRMNPFGLVIEREFAEQGEVPFLTEDPVDVILSKNFMDVPLMIGFTKMEGLLVHTYRPTAYENMLKDFEANVPHLLGYKTGTNESKAVAEKIKSFYFGDEDPAQNKNQFYEMVTDNLFLYGIYSTVKEHSFNSTSPVYFYRLSLETSLKFLQVLMKDKEEGAAHGDDVAYLFKNIFNKPLLRDTLEYTSVKRIVKLWTNFAYYGNPTPDNNSTLIWEKVNKKQVGFLDIGNELTFFNDLQQTSLQFWDKIYEESSQGYKFSCRNPTLLKKCKGRL</sequence>